<gene>
    <name evidence="1" type="ORF">BFJ72_g11060</name>
</gene>
<dbReference type="AlphaFoldDB" id="A0A420SQ72"/>
<sequence length="101" mass="11377">MGLLHCQAPVDEVIKVAEEFLNEITEASLIMFKVASSQIVHQLLGVGHMVYNAFLYDENQSQFAVGRLVTYLEDIVKNLEQDIPTATEAREQLRKLAKCIV</sequence>
<dbReference type="Proteomes" id="UP000283569">
    <property type="component" value="Unassembled WGS sequence"/>
</dbReference>
<organism evidence="1 2">
    <name type="scientific">Gibberella intermedia</name>
    <name type="common">Bulb rot disease fungus</name>
    <name type="synonym">Fusarium proliferatum</name>
    <dbReference type="NCBI Taxonomy" id="948311"/>
    <lineage>
        <taxon>Eukaryota</taxon>
        <taxon>Fungi</taxon>
        <taxon>Dikarya</taxon>
        <taxon>Ascomycota</taxon>
        <taxon>Pezizomycotina</taxon>
        <taxon>Sordariomycetes</taxon>
        <taxon>Hypocreomycetidae</taxon>
        <taxon>Hypocreales</taxon>
        <taxon>Nectriaceae</taxon>
        <taxon>Fusarium</taxon>
        <taxon>Fusarium fujikuroi species complex</taxon>
    </lineage>
</organism>
<name>A0A420SQ72_GIBIN</name>
<reference evidence="1 2" key="1">
    <citation type="journal article" date="2018" name="Sci. Rep.">
        <title>Characterisation of pathogen-specific regions and novel effector candidates in Fusarium oxysporum f. sp. cepae.</title>
        <authorList>
            <person name="Armitage A.D."/>
            <person name="Taylor A."/>
            <person name="Sobczyk M.K."/>
            <person name="Baxter L."/>
            <person name="Greenfield B.P."/>
            <person name="Bates H.J."/>
            <person name="Wilson F."/>
            <person name="Jackson A.C."/>
            <person name="Ott S."/>
            <person name="Harrison R.J."/>
            <person name="Clarkson J.P."/>
        </authorList>
    </citation>
    <scope>NUCLEOTIDE SEQUENCE [LARGE SCALE GENOMIC DNA]</scope>
    <source>
        <strain evidence="1 2">Fp_A8</strain>
    </source>
</reference>
<evidence type="ECO:0000313" key="2">
    <source>
        <dbReference type="Proteomes" id="UP000283569"/>
    </source>
</evidence>
<protein>
    <submittedName>
        <fullName evidence="1">Uncharacterized protein</fullName>
    </submittedName>
</protein>
<accession>A0A420SQ72</accession>
<proteinExistence type="predicted"/>
<dbReference type="EMBL" id="MRDB01000048">
    <property type="protein sequence ID" value="RKL31426.1"/>
    <property type="molecule type" value="Genomic_DNA"/>
</dbReference>
<comment type="caution">
    <text evidence="1">The sequence shown here is derived from an EMBL/GenBank/DDBJ whole genome shotgun (WGS) entry which is preliminary data.</text>
</comment>
<evidence type="ECO:0000313" key="1">
    <source>
        <dbReference type="EMBL" id="RKL31426.1"/>
    </source>
</evidence>